<comment type="cofactor">
    <cofactor evidence="1">
        <name>Mg(2+)</name>
        <dbReference type="ChEBI" id="CHEBI:18420"/>
    </cofactor>
</comment>
<evidence type="ECO:0000256" key="6">
    <source>
        <dbReference type="ARBA" id="ARBA00022777"/>
    </source>
</evidence>
<dbReference type="InterPro" id="IPR005218">
    <property type="entry name" value="Diacylglycerol/lipid_kinase"/>
</dbReference>
<dbReference type="EMBL" id="CP042382">
    <property type="protein sequence ID" value="QEA40445.1"/>
    <property type="molecule type" value="Genomic_DNA"/>
</dbReference>
<keyword evidence="10" id="KW-0594">Phospholipid biosynthesis</keyword>
<keyword evidence="9" id="KW-0443">Lipid metabolism</keyword>
<dbReference type="Pfam" id="PF19279">
    <property type="entry name" value="YegS_C"/>
    <property type="match status" value="1"/>
</dbReference>
<keyword evidence="3 13" id="KW-0808">Transferase</keyword>
<keyword evidence="4" id="KW-0479">Metal-binding</keyword>
<evidence type="ECO:0000259" key="12">
    <source>
        <dbReference type="PROSITE" id="PS50146"/>
    </source>
</evidence>
<keyword evidence="5" id="KW-0547">Nucleotide-binding</keyword>
<dbReference type="PANTHER" id="PTHR12358">
    <property type="entry name" value="SPHINGOSINE KINASE"/>
    <property type="match status" value="1"/>
</dbReference>
<dbReference type="GO" id="GO:0005886">
    <property type="term" value="C:plasma membrane"/>
    <property type="evidence" value="ECO:0007669"/>
    <property type="project" value="TreeGrafter"/>
</dbReference>
<dbReference type="SMART" id="SM00046">
    <property type="entry name" value="DAGKc"/>
    <property type="match status" value="1"/>
</dbReference>
<sequence length="308" mass="33369">MARTAKQACLIINGKSAQNPQLREAVTNLRERGHRIDVNVTWEQGDGARFAKQAGRHGVERLIVGGGDGTVHEVVNGLMELDRAQRPAIGVIPLGSANDLASSLEIPLEPQAALETALAAAPCWVDVPSLNDQYFINMVSGGFGAEITSSTPKTLKSLLGGGAYSLMGMLNAWRYKPYSGRLRWEGGECDVPLFLLAIGNGSQAGGGQRVAPAAKLNDGLVDVLIVRDYETLPGMKRMLDEFDAMDETISLPYSGEFIDYVQTSWLSFESDTALPLTLDGEFNHHARFEIRMNREALRLLAPASCVLL</sequence>
<dbReference type="Gene3D" id="2.60.200.40">
    <property type="match status" value="1"/>
</dbReference>
<dbReference type="Pfam" id="PF00781">
    <property type="entry name" value="DAGK_cat"/>
    <property type="match status" value="1"/>
</dbReference>
<feature type="domain" description="DAGKc" evidence="12">
    <location>
        <begin position="3"/>
        <end position="134"/>
    </location>
</feature>
<dbReference type="InterPro" id="IPR050187">
    <property type="entry name" value="Lipid_Phosphate_FormReg"/>
</dbReference>
<organism evidence="13 14">
    <name type="scientific">Pistricoccus aurantiacus</name>
    <dbReference type="NCBI Taxonomy" id="1883414"/>
    <lineage>
        <taxon>Bacteria</taxon>
        <taxon>Pseudomonadati</taxon>
        <taxon>Pseudomonadota</taxon>
        <taxon>Gammaproteobacteria</taxon>
        <taxon>Oceanospirillales</taxon>
        <taxon>Halomonadaceae</taxon>
        <taxon>Pistricoccus</taxon>
    </lineage>
</organism>
<dbReference type="NCBIfam" id="NF009602">
    <property type="entry name" value="PRK13054.1"/>
    <property type="match status" value="1"/>
</dbReference>
<evidence type="ECO:0000256" key="4">
    <source>
        <dbReference type="ARBA" id="ARBA00022723"/>
    </source>
</evidence>
<dbReference type="InterPro" id="IPR001206">
    <property type="entry name" value="Diacylglycerol_kinase_cat_dom"/>
</dbReference>
<dbReference type="InterPro" id="IPR045540">
    <property type="entry name" value="YegS/DAGK_C"/>
</dbReference>
<evidence type="ECO:0000256" key="9">
    <source>
        <dbReference type="ARBA" id="ARBA00023098"/>
    </source>
</evidence>
<keyword evidence="8" id="KW-0460">Magnesium</keyword>
<dbReference type="AlphaFoldDB" id="A0A5B8SY65"/>
<dbReference type="NCBIfam" id="TIGR00147">
    <property type="entry name" value="YegS/Rv2252/BmrU family lipid kinase"/>
    <property type="match status" value="1"/>
</dbReference>
<keyword evidence="7" id="KW-0067">ATP-binding</keyword>
<evidence type="ECO:0000256" key="10">
    <source>
        <dbReference type="ARBA" id="ARBA00023209"/>
    </source>
</evidence>
<evidence type="ECO:0000256" key="1">
    <source>
        <dbReference type="ARBA" id="ARBA00001946"/>
    </source>
</evidence>
<name>A0A5B8SY65_9GAMM</name>
<proteinExistence type="predicted"/>
<evidence type="ECO:0000256" key="11">
    <source>
        <dbReference type="ARBA" id="ARBA00023264"/>
    </source>
</evidence>
<dbReference type="PROSITE" id="PS50146">
    <property type="entry name" value="DAGK"/>
    <property type="match status" value="1"/>
</dbReference>
<keyword evidence="6 13" id="KW-0418">Kinase</keyword>
<dbReference type="Proteomes" id="UP000321272">
    <property type="component" value="Chromosome"/>
</dbReference>
<dbReference type="GO" id="GO:0016301">
    <property type="term" value="F:kinase activity"/>
    <property type="evidence" value="ECO:0007669"/>
    <property type="project" value="UniProtKB-KW"/>
</dbReference>
<dbReference type="SUPFAM" id="SSF111331">
    <property type="entry name" value="NAD kinase/diacylglycerol kinase-like"/>
    <property type="match status" value="1"/>
</dbReference>
<dbReference type="KEGG" id="paur:FGL86_16095"/>
<evidence type="ECO:0000256" key="2">
    <source>
        <dbReference type="ARBA" id="ARBA00022516"/>
    </source>
</evidence>
<dbReference type="EC" id="2.7.1.-" evidence="13"/>
<keyword evidence="14" id="KW-1185">Reference proteome</keyword>
<evidence type="ECO:0000313" key="13">
    <source>
        <dbReference type="EMBL" id="QEA40445.1"/>
    </source>
</evidence>
<keyword evidence="2" id="KW-0444">Lipid biosynthesis</keyword>
<evidence type="ECO:0000256" key="8">
    <source>
        <dbReference type="ARBA" id="ARBA00022842"/>
    </source>
</evidence>
<dbReference type="GO" id="GO:0046872">
    <property type="term" value="F:metal ion binding"/>
    <property type="evidence" value="ECO:0007669"/>
    <property type="project" value="UniProtKB-KW"/>
</dbReference>
<keyword evidence="11" id="KW-1208">Phospholipid metabolism</keyword>
<gene>
    <name evidence="13" type="primary">yegS</name>
    <name evidence="13" type="ORF">FGL86_16095</name>
</gene>
<dbReference type="OrthoDB" id="142078at2"/>
<reference evidence="13 14" key="1">
    <citation type="submission" date="2019-06" db="EMBL/GenBank/DDBJ databases">
        <title>Genome analyses of bacteria isolated from kimchi.</title>
        <authorList>
            <person name="Lee S."/>
            <person name="Ahn S."/>
            <person name="Roh S."/>
        </authorList>
    </citation>
    <scope>NUCLEOTIDE SEQUENCE [LARGE SCALE GENOMIC DNA]</scope>
    <source>
        <strain evidence="13 14">CBA4606</strain>
    </source>
</reference>
<accession>A0A5B8SY65</accession>
<dbReference type="InterPro" id="IPR016064">
    <property type="entry name" value="NAD/diacylglycerol_kinase_sf"/>
</dbReference>
<protein>
    <submittedName>
        <fullName evidence="13">Lipid kinase YegS</fullName>
        <ecNumber evidence="13">2.7.1.-</ecNumber>
    </submittedName>
</protein>
<dbReference type="RefSeq" id="WP_147185712.1">
    <property type="nucleotide sequence ID" value="NZ_CP042382.1"/>
</dbReference>
<dbReference type="InterPro" id="IPR017438">
    <property type="entry name" value="ATP-NAD_kinase_N"/>
</dbReference>
<evidence type="ECO:0000313" key="14">
    <source>
        <dbReference type="Proteomes" id="UP000321272"/>
    </source>
</evidence>
<dbReference type="GO" id="GO:0008654">
    <property type="term" value="P:phospholipid biosynthetic process"/>
    <property type="evidence" value="ECO:0007669"/>
    <property type="project" value="UniProtKB-KW"/>
</dbReference>
<dbReference type="GO" id="GO:0005524">
    <property type="term" value="F:ATP binding"/>
    <property type="evidence" value="ECO:0007669"/>
    <property type="project" value="UniProtKB-KW"/>
</dbReference>
<evidence type="ECO:0000256" key="7">
    <source>
        <dbReference type="ARBA" id="ARBA00022840"/>
    </source>
</evidence>
<evidence type="ECO:0000256" key="5">
    <source>
        <dbReference type="ARBA" id="ARBA00022741"/>
    </source>
</evidence>
<evidence type="ECO:0000256" key="3">
    <source>
        <dbReference type="ARBA" id="ARBA00022679"/>
    </source>
</evidence>
<dbReference type="PANTHER" id="PTHR12358:SF106">
    <property type="entry name" value="LIPID KINASE YEGS"/>
    <property type="match status" value="1"/>
</dbReference>
<dbReference type="Gene3D" id="3.40.50.10330">
    <property type="entry name" value="Probable inorganic polyphosphate/atp-NAD kinase, domain 1"/>
    <property type="match status" value="1"/>
</dbReference>